<reference evidence="1" key="1">
    <citation type="journal article" date="2021" name="New Phytol.">
        <title>Evolutionary innovations through gain and loss of genes in the ectomycorrhizal Boletales.</title>
        <authorList>
            <person name="Wu G."/>
            <person name="Miyauchi S."/>
            <person name="Morin E."/>
            <person name="Kuo A."/>
            <person name="Drula E."/>
            <person name="Varga T."/>
            <person name="Kohler A."/>
            <person name="Feng B."/>
            <person name="Cao Y."/>
            <person name="Lipzen A."/>
            <person name="Daum C."/>
            <person name="Hundley H."/>
            <person name="Pangilinan J."/>
            <person name="Johnson J."/>
            <person name="Barry K."/>
            <person name="LaButti K."/>
            <person name="Ng V."/>
            <person name="Ahrendt S."/>
            <person name="Min B."/>
            <person name="Choi I.G."/>
            <person name="Park H."/>
            <person name="Plett J.M."/>
            <person name="Magnuson J."/>
            <person name="Spatafora J.W."/>
            <person name="Nagy L.G."/>
            <person name="Henrissat B."/>
            <person name="Grigoriev I.V."/>
            <person name="Yang Z.L."/>
            <person name="Xu J."/>
            <person name="Martin F.M."/>
        </authorList>
    </citation>
    <scope>NUCLEOTIDE SEQUENCE</scope>
    <source>
        <strain evidence="1">ATCC 28755</strain>
    </source>
</reference>
<name>A0ACB8AJU1_9AGAM</name>
<proteinExistence type="predicted"/>
<evidence type="ECO:0000313" key="2">
    <source>
        <dbReference type="Proteomes" id="UP000790377"/>
    </source>
</evidence>
<dbReference type="EMBL" id="MU267629">
    <property type="protein sequence ID" value="KAH7913497.1"/>
    <property type="molecule type" value="Genomic_DNA"/>
</dbReference>
<organism evidence="1 2">
    <name type="scientific">Hygrophoropsis aurantiaca</name>
    <dbReference type="NCBI Taxonomy" id="72124"/>
    <lineage>
        <taxon>Eukaryota</taxon>
        <taxon>Fungi</taxon>
        <taxon>Dikarya</taxon>
        <taxon>Basidiomycota</taxon>
        <taxon>Agaricomycotina</taxon>
        <taxon>Agaricomycetes</taxon>
        <taxon>Agaricomycetidae</taxon>
        <taxon>Boletales</taxon>
        <taxon>Coniophorineae</taxon>
        <taxon>Hygrophoropsidaceae</taxon>
        <taxon>Hygrophoropsis</taxon>
    </lineage>
</organism>
<comment type="caution">
    <text evidence="1">The sequence shown here is derived from an EMBL/GenBank/DDBJ whole genome shotgun (WGS) entry which is preliminary data.</text>
</comment>
<evidence type="ECO:0000313" key="1">
    <source>
        <dbReference type="EMBL" id="KAH7913497.1"/>
    </source>
</evidence>
<keyword evidence="2" id="KW-1185">Reference proteome</keyword>
<accession>A0ACB8AJU1</accession>
<sequence>MILKIHGTAFTTCTKRVVLICKEKQIPYELHPVNLQKGEHKLPPHTDFQPFGQVPYIDDDGFILYESRAICRYLAKKYADQGTPGLVPTDPQAEALFEQGVSIELQSFDPYAVGICVEKVFNGYRGIPTNEERVQELLEKLRAKIDVYEVILGKQKYIGGNQLTLADLFHIPYAFLMQSVGFEVVFVNDSHPNVARWWTEISSRPAWLAVKDGAA</sequence>
<dbReference type="Proteomes" id="UP000790377">
    <property type="component" value="Unassembled WGS sequence"/>
</dbReference>
<protein>
    <submittedName>
        <fullName evidence="1">Glutathione S-transferase-like protein</fullName>
    </submittedName>
</protein>
<gene>
    <name evidence="1" type="ORF">BJ138DRAFT_1058817</name>
</gene>